<sequence length="165" mass="19476">MRNDISRGTIEDIDALHRIYMHPTVNPYLNFEIMNKEDFLPIFQELIDSGKLYIYENTDGAVLATCFVSRQPRRISHIAYISTLATNPNYQRQGIGTKFMHELINEIRKDKDVKRIELYAEADNEIALNFYKKLGFQIEGCLKKYFKRPYENHFVDELVLAMIFE</sequence>
<comment type="catalytic activity">
    <reaction evidence="7">
        <text>N-terminal L-methionyl-L-lysyl-[protein] + acetyl-CoA = N-terminal N(alpha)-acetyl-L-methionyl-L-lysyl-[protein] + CoA + H(+)</text>
        <dbReference type="Rhea" id="RHEA:50580"/>
        <dbReference type="Rhea" id="RHEA-COMP:12734"/>
        <dbReference type="Rhea" id="RHEA-COMP:12735"/>
        <dbReference type="ChEBI" id="CHEBI:15378"/>
        <dbReference type="ChEBI" id="CHEBI:57287"/>
        <dbReference type="ChEBI" id="CHEBI:57288"/>
        <dbReference type="ChEBI" id="CHEBI:133406"/>
        <dbReference type="ChEBI" id="CHEBI:133407"/>
        <dbReference type="EC" id="2.3.1.258"/>
    </reaction>
</comment>
<evidence type="ECO:0000256" key="11">
    <source>
        <dbReference type="ARBA" id="ARBA00049454"/>
    </source>
</evidence>
<comment type="catalytic activity">
    <reaction evidence="8">
        <text>N-terminal L-methionyl-L-valyl-[protein] + acetyl-CoA = N-terminal N(alpha)-acetyl-L-methionyl-L-valyl-[protein] + CoA + H(+)</text>
        <dbReference type="Rhea" id="RHEA:50572"/>
        <dbReference type="Rhea" id="RHEA-COMP:12730"/>
        <dbReference type="Rhea" id="RHEA-COMP:12731"/>
        <dbReference type="ChEBI" id="CHEBI:15378"/>
        <dbReference type="ChEBI" id="CHEBI:57287"/>
        <dbReference type="ChEBI" id="CHEBI:57288"/>
        <dbReference type="ChEBI" id="CHEBI:133402"/>
        <dbReference type="ChEBI" id="CHEBI:133403"/>
        <dbReference type="EC" id="2.3.1.258"/>
    </reaction>
</comment>
<evidence type="ECO:0000256" key="8">
    <source>
        <dbReference type="ARBA" id="ARBA00048799"/>
    </source>
</evidence>
<evidence type="ECO:0000256" key="1">
    <source>
        <dbReference type="ARBA" id="ARBA00022679"/>
    </source>
</evidence>
<dbReference type="EC" id="2.3.1.258" evidence="3"/>
<evidence type="ECO:0000256" key="4">
    <source>
        <dbReference type="ARBA" id="ARBA00048251"/>
    </source>
</evidence>
<dbReference type="GO" id="GO:0120518">
    <property type="term" value="F:protein N-terminal-methionine acetyltransferase activity"/>
    <property type="evidence" value="ECO:0007669"/>
    <property type="project" value="UniProtKB-EC"/>
</dbReference>
<name>A0A814TRT1_ADIRI</name>
<evidence type="ECO:0000313" key="14">
    <source>
        <dbReference type="Proteomes" id="UP000663852"/>
    </source>
</evidence>
<comment type="catalytic activity">
    <reaction evidence="5">
        <text>N-terminal L-methionyl-L-tyrosyl-[protein] + acetyl-CoA = N-terminal N(alpha)-acetyl-L-methionyl-L-tyrosyl-[protein] + CoA + H(+)</text>
        <dbReference type="Rhea" id="RHEA:50532"/>
        <dbReference type="Rhea" id="RHEA-COMP:12717"/>
        <dbReference type="Rhea" id="RHEA-COMP:12718"/>
        <dbReference type="ChEBI" id="CHEBI:15378"/>
        <dbReference type="ChEBI" id="CHEBI:57287"/>
        <dbReference type="ChEBI" id="CHEBI:57288"/>
        <dbReference type="ChEBI" id="CHEBI:133384"/>
        <dbReference type="ChEBI" id="CHEBI:133385"/>
        <dbReference type="EC" id="2.3.1.258"/>
    </reaction>
</comment>
<dbReference type="InterPro" id="IPR051556">
    <property type="entry name" value="N-term/lysine_N-AcTrnsfr"/>
</dbReference>
<dbReference type="Proteomes" id="UP000663852">
    <property type="component" value="Unassembled WGS sequence"/>
</dbReference>
<dbReference type="PANTHER" id="PTHR42919:SF8">
    <property type="entry name" value="N-ALPHA-ACETYLTRANSFERASE 50"/>
    <property type="match status" value="1"/>
</dbReference>
<gene>
    <name evidence="13" type="ORF">EDS130_LOCUS23280</name>
</gene>
<dbReference type="Pfam" id="PF00583">
    <property type="entry name" value="Acetyltransf_1"/>
    <property type="match status" value="1"/>
</dbReference>
<evidence type="ECO:0000256" key="2">
    <source>
        <dbReference type="ARBA" id="ARBA00023315"/>
    </source>
</evidence>
<evidence type="ECO:0000256" key="9">
    <source>
        <dbReference type="ARBA" id="ARBA00049002"/>
    </source>
</evidence>
<dbReference type="InterPro" id="IPR000182">
    <property type="entry name" value="GNAT_dom"/>
</dbReference>
<dbReference type="AlphaFoldDB" id="A0A814TRT1"/>
<comment type="catalytic activity">
    <reaction evidence="9">
        <text>N-terminal L-methionyl-L-alanyl-[protein] + acetyl-CoA = N-terminal N(alpha)-acetyl-L-methionyl-L-alanyl-[protein] + CoA + H(+)</text>
        <dbReference type="Rhea" id="RHEA:50564"/>
        <dbReference type="Rhea" id="RHEA-COMP:12726"/>
        <dbReference type="Rhea" id="RHEA-COMP:12727"/>
        <dbReference type="ChEBI" id="CHEBI:15378"/>
        <dbReference type="ChEBI" id="CHEBI:57287"/>
        <dbReference type="ChEBI" id="CHEBI:57288"/>
        <dbReference type="ChEBI" id="CHEBI:133398"/>
        <dbReference type="ChEBI" id="CHEBI:133399"/>
        <dbReference type="EC" id="2.3.1.258"/>
    </reaction>
</comment>
<evidence type="ECO:0000256" key="5">
    <source>
        <dbReference type="ARBA" id="ARBA00048335"/>
    </source>
</evidence>
<evidence type="ECO:0000256" key="7">
    <source>
        <dbReference type="ARBA" id="ARBA00048618"/>
    </source>
</evidence>
<proteinExistence type="predicted"/>
<comment type="catalytic activity">
    <reaction evidence="6">
        <text>N-terminal L-methionyl-L-phenylalanyl-[protein] + acetyl-CoA = N-terminal N(alpha)-acetyl-L-methionyl-L-phenylalanyl-[protein] + CoA + H(+)</text>
        <dbReference type="Rhea" id="RHEA:50528"/>
        <dbReference type="Rhea" id="RHEA-COMP:12715"/>
        <dbReference type="Rhea" id="RHEA-COMP:12716"/>
        <dbReference type="ChEBI" id="CHEBI:15378"/>
        <dbReference type="ChEBI" id="CHEBI:57287"/>
        <dbReference type="ChEBI" id="CHEBI:57288"/>
        <dbReference type="ChEBI" id="CHEBI:133382"/>
        <dbReference type="ChEBI" id="CHEBI:133383"/>
        <dbReference type="EC" id="2.3.1.258"/>
    </reaction>
</comment>
<reference evidence="13" key="1">
    <citation type="submission" date="2021-02" db="EMBL/GenBank/DDBJ databases">
        <authorList>
            <person name="Nowell W R."/>
        </authorList>
    </citation>
    <scope>NUCLEOTIDE SEQUENCE</scope>
</reference>
<dbReference type="PANTHER" id="PTHR42919">
    <property type="entry name" value="N-ALPHA-ACETYLTRANSFERASE"/>
    <property type="match status" value="1"/>
</dbReference>
<dbReference type="CDD" id="cd04301">
    <property type="entry name" value="NAT_SF"/>
    <property type="match status" value="1"/>
</dbReference>
<protein>
    <recommendedName>
        <fullName evidence="3">N-terminal methionine N(alpha)-acetyltransferase NatE</fullName>
        <ecNumber evidence="3">2.3.1.258</ecNumber>
    </recommendedName>
</protein>
<organism evidence="13 14">
    <name type="scientific">Adineta ricciae</name>
    <name type="common">Rotifer</name>
    <dbReference type="NCBI Taxonomy" id="249248"/>
    <lineage>
        <taxon>Eukaryota</taxon>
        <taxon>Metazoa</taxon>
        <taxon>Spiralia</taxon>
        <taxon>Gnathifera</taxon>
        <taxon>Rotifera</taxon>
        <taxon>Eurotatoria</taxon>
        <taxon>Bdelloidea</taxon>
        <taxon>Adinetida</taxon>
        <taxon>Adinetidae</taxon>
        <taxon>Adineta</taxon>
    </lineage>
</organism>
<dbReference type="Gene3D" id="3.40.630.30">
    <property type="match status" value="1"/>
</dbReference>
<comment type="catalytic activity">
    <reaction evidence="4">
        <text>N-terminal L-methionyl-L-seryl-[protein] + acetyl-CoA = N-terminal N(alpha)-acetyl-L-methionyl-L-seryl-[protein] + CoA + H(+)</text>
        <dbReference type="Rhea" id="RHEA:50568"/>
        <dbReference type="Rhea" id="RHEA-COMP:12728"/>
        <dbReference type="Rhea" id="RHEA-COMP:12729"/>
        <dbReference type="ChEBI" id="CHEBI:15378"/>
        <dbReference type="ChEBI" id="CHEBI:57287"/>
        <dbReference type="ChEBI" id="CHEBI:57288"/>
        <dbReference type="ChEBI" id="CHEBI:133400"/>
        <dbReference type="ChEBI" id="CHEBI:133401"/>
        <dbReference type="EC" id="2.3.1.258"/>
    </reaction>
</comment>
<dbReference type="OrthoDB" id="41532at2759"/>
<evidence type="ECO:0000256" key="3">
    <source>
        <dbReference type="ARBA" id="ARBA00039121"/>
    </source>
</evidence>
<evidence type="ECO:0000259" key="12">
    <source>
        <dbReference type="PROSITE" id="PS51186"/>
    </source>
</evidence>
<dbReference type="EMBL" id="CAJNOJ010000126">
    <property type="protein sequence ID" value="CAF1163598.1"/>
    <property type="molecule type" value="Genomic_DNA"/>
</dbReference>
<evidence type="ECO:0000256" key="6">
    <source>
        <dbReference type="ARBA" id="ARBA00048490"/>
    </source>
</evidence>
<dbReference type="SUPFAM" id="SSF55729">
    <property type="entry name" value="Acyl-CoA N-acyltransferases (Nat)"/>
    <property type="match status" value="1"/>
</dbReference>
<evidence type="ECO:0000256" key="10">
    <source>
        <dbReference type="ARBA" id="ARBA00049103"/>
    </source>
</evidence>
<feature type="domain" description="N-acetyltransferase" evidence="12">
    <location>
        <begin position="3"/>
        <end position="161"/>
    </location>
</feature>
<comment type="catalytic activity">
    <reaction evidence="10">
        <text>N-terminal L-methionyl-L-leucyl-[protein] + acetyl-CoA = N-terminal N(alpha)-acetyl-L-methionyl-L-leucyl-[protein] + CoA + H(+)</text>
        <dbReference type="Rhea" id="RHEA:50520"/>
        <dbReference type="Rhea" id="RHEA-COMP:12711"/>
        <dbReference type="Rhea" id="RHEA-COMP:12712"/>
        <dbReference type="ChEBI" id="CHEBI:15378"/>
        <dbReference type="ChEBI" id="CHEBI:57287"/>
        <dbReference type="ChEBI" id="CHEBI:57288"/>
        <dbReference type="ChEBI" id="CHEBI:133377"/>
        <dbReference type="ChEBI" id="CHEBI:133378"/>
        <dbReference type="EC" id="2.3.1.258"/>
    </reaction>
</comment>
<keyword evidence="1" id="KW-0808">Transferase</keyword>
<keyword evidence="2" id="KW-0012">Acyltransferase</keyword>
<dbReference type="InterPro" id="IPR016181">
    <property type="entry name" value="Acyl_CoA_acyltransferase"/>
</dbReference>
<accession>A0A814TRT1</accession>
<dbReference type="PROSITE" id="PS51186">
    <property type="entry name" value="GNAT"/>
    <property type="match status" value="1"/>
</dbReference>
<evidence type="ECO:0000313" key="13">
    <source>
        <dbReference type="EMBL" id="CAF1163598.1"/>
    </source>
</evidence>
<comment type="catalytic activity">
    <reaction evidence="11">
        <text>N-terminal L-methionyl-L-threonyl-[protein] + acetyl-CoA = N-terminal N(alpha)-acetyl-L-methionyl-L-threonyl-[protein] + CoA + H(+)</text>
        <dbReference type="Rhea" id="RHEA:50576"/>
        <dbReference type="Rhea" id="RHEA-COMP:12732"/>
        <dbReference type="Rhea" id="RHEA-COMP:12733"/>
        <dbReference type="ChEBI" id="CHEBI:15378"/>
        <dbReference type="ChEBI" id="CHEBI:57287"/>
        <dbReference type="ChEBI" id="CHEBI:57288"/>
        <dbReference type="ChEBI" id="CHEBI:133404"/>
        <dbReference type="ChEBI" id="CHEBI:133405"/>
        <dbReference type="EC" id="2.3.1.258"/>
    </reaction>
</comment>
<comment type="caution">
    <text evidence="13">The sequence shown here is derived from an EMBL/GenBank/DDBJ whole genome shotgun (WGS) entry which is preliminary data.</text>
</comment>